<dbReference type="AlphaFoldDB" id="A0A1G2ENH4"/>
<dbReference type="STRING" id="1801677.A2365_02235"/>
<dbReference type="Gene3D" id="3.40.50.1240">
    <property type="entry name" value="Phosphoglycerate mutase-like"/>
    <property type="match status" value="1"/>
</dbReference>
<sequence length="188" mass="22359">MKNSYILLRHGETKYQANNLDILYSKEDQIMLPITQKGEKKIKEVAKQLKEKEIDIIYASDFYRTRQTAEIVAKEIKVKVILDKRLRDTDFGFFSGRPAQEYRMLFKNKLQRFSKRPEGGESCRDVKRRISEFFKQTERKYRSKTILVISHADPIWLFSAFLKKLTEKETLKSSFYPDTGEYIEFSCK</sequence>
<evidence type="ECO:0000313" key="3">
    <source>
        <dbReference type="Proteomes" id="UP000177740"/>
    </source>
</evidence>
<gene>
    <name evidence="2" type="ORF">A2365_02235</name>
</gene>
<protein>
    <recommendedName>
        <fullName evidence="4">Phosphoglycerate mutase</fullName>
    </recommendedName>
</protein>
<organism evidence="2 3">
    <name type="scientific">Candidatus Nealsonbacteria bacterium RIFOXYB1_FULL_40_15</name>
    <dbReference type="NCBI Taxonomy" id="1801677"/>
    <lineage>
        <taxon>Bacteria</taxon>
        <taxon>Candidatus Nealsoniibacteriota</taxon>
    </lineage>
</organism>
<dbReference type="CDD" id="cd07067">
    <property type="entry name" value="HP_PGM_like"/>
    <property type="match status" value="1"/>
</dbReference>
<evidence type="ECO:0008006" key="4">
    <source>
        <dbReference type="Google" id="ProtNLM"/>
    </source>
</evidence>
<dbReference type="Pfam" id="PF00300">
    <property type="entry name" value="His_Phos_1"/>
    <property type="match status" value="1"/>
</dbReference>
<comment type="caution">
    <text evidence="2">The sequence shown here is derived from an EMBL/GenBank/DDBJ whole genome shotgun (WGS) entry which is preliminary data.</text>
</comment>
<feature type="binding site" evidence="1">
    <location>
        <position position="64"/>
    </location>
    <ligand>
        <name>substrate</name>
    </ligand>
</feature>
<name>A0A1G2ENH4_9BACT</name>
<dbReference type="PANTHER" id="PTHR47821">
    <property type="entry name" value="PHOSPHOGLYCERATE MUTASE FAMILY PROTEIN"/>
    <property type="match status" value="1"/>
</dbReference>
<dbReference type="InterPro" id="IPR013078">
    <property type="entry name" value="His_Pase_superF_clade-1"/>
</dbReference>
<reference evidence="2 3" key="1">
    <citation type="journal article" date="2016" name="Nat. Commun.">
        <title>Thousands of microbial genomes shed light on interconnected biogeochemical processes in an aquifer system.</title>
        <authorList>
            <person name="Anantharaman K."/>
            <person name="Brown C.T."/>
            <person name="Hug L.A."/>
            <person name="Sharon I."/>
            <person name="Castelle C.J."/>
            <person name="Probst A.J."/>
            <person name="Thomas B.C."/>
            <person name="Singh A."/>
            <person name="Wilkins M.J."/>
            <person name="Karaoz U."/>
            <person name="Brodie E.L."/>
            <person name="Williams K.H."/>
            <person name="Hubbard S.S."/>
            <person name="Banfield J.F."/>
        </authorList>
    </citation>
    <scope>NUCLEOTIDE SEQUENCE [LARGE SCALE GENOMIC DNA]</scope>
</reference>
<dbReference type="SUPFAM" id="SSF53254">
    <property type="entry name" value="Phosphoglycerate mutase-like"/>
    <property type="match status" value="1"/>
</dbReference>
<accession>A0A1G2ENH4</accession>
<evidence type="ECO:0000256" key="1">
    <source>
        <dbReference type="PIRSR" id="PIRSR613078-2"/>
    </source>
</evidence>
<dbReference type="Proteomes" id="UP000177740">
    <property type="component" value="Unassembled WGS sequence"/>
</dbReference>
<proteinExistence type="predicted"/>
<dbReference type="PANTHER" id="PTHR47821:SF2">
    <property type="entry name" value="PHOSPHOGLYCERATE MUTASE FAMILY PROTEIN"/>
    <property type="match status" value="1"/>
</dbReference>
<dbReference type="InterPro" id="IPR029033">
    <property type="entry name" value="His_PPase_superfam"/>
</dbReference>
<dbReference type="EMBL" id="MHMM01000013">
    <property type="protein sequence ID" value="OGZ26931.1"/>
    <property type="molecule type" value="Genomic_DNA"/>
</dbReference>
<evidence type="ECO:0000313" key="2">
    <source>
        <dbReference type="EMBL" id="OGZ26931.1"/>
    </source>
</evidence>